<keyword evidence="2 5" id="KW-0808">Transferase</keyword>
<evidence type="ECO:0000256" key="6">
    <source>
        <dbReference type="SAM" id="MobiDB-lite"/>
    </source>
</evidence>
<evidence type="ECO:0000313" key="9">
    <source>
        <dbReference type="Proteomes" id="UP000698800"/>
    </source>
</evidence>
<feature type="compositionally biased region" description="Acidic residues" evidence="6">
    <location>
        <begin position="546"/>
        <end position="556"/>
    </location>
</feature>
<reference evidence="8" key="1">
    <citation type="submission" date="2021-03" db="EMBL/GenBank/DDBJ databases">
        <title>Comparative genomics and phylogenomic investigation of the class Geoglossomycetes provide insights into ecological specialization and systematics.</title>
        <authorList>
            <person name="Melie T."/>
            <person name="Pirro S."/>
            <person name="Miller A.N."/>
            <person name="Quandt A."/>
        </authorList>
    </citation>
    <scope>NUCLEOTIDE SEQUENCE</scope>
    <source>
        <strain evidence="8">GBOQ0MN5Z8</strain>
    </source>
</reference>
<evidence type="ECO:0000313" key="8">
    <source>
        <dbReference type="EMBL" id="KAH0543272.1"/>
    </source>
</evidence>
<comment type="similarity">
    <text evidence="5">Belongs to the class I-like SAM-binding methyltransferase superfamily. RsmB/NOP family.</text>
</comment>
<feature type="domain" description="SAM-dependent MTase RsmB/NOP-type" evidence="7">
    <location>
        <begin position="152"/>
        <end position="528"/>
    </location>
</feature>
<feature type="active site" description="Nucleophile" evidence="5">
    <location>
        <position position="439"/>
    </location>
</feature>
<dbReference type="InterPro" id="IPR048889">
    <property type="entry name" value="NSUN5_RCM1_N"/>
</dbReference>
<dbReference type="GO" id="GO:0008173">
    <property type="term" value="F:RNA methyltransferase activity"/>
    <property type="evidence" value="ECO:0007669"/>
    <property type="project" value="InterPro"/>
</dbReference>
<dbReference type="AlphaFoldDB" id="A0A9P8I9A7"/>
<keyword evidence="4 5" id="KW-0694">RNA-binding</keyword>
<dbReference type="GO" id="GO:0005730">
    <property type="term" value="C:nucleolus"/>
    <property type="evidence" value="ECO:0007669"/>
    <property type="project" value="TreeGrafter"/>
</dbReference>
<keyword evidence="3 5" id="KW-0949">S-adenosyl-L-methionine</keyword>
<evidence type="ECO:0000256" key="3">
    <source>
        <dbReference type="ARBA" id="ARBA00022691"/>
    </source>
</evidence>
<dbReference type="PRINTS" id="PR02008">
    <property type="entry name" value="RCMTFAMILY"/>
</dbReference>
<comment type="caution">
    <text evidence="5">Lacks conserved residue(s) required for the propagation of feature annotation.</text>
</comment>
<dbReference type="OrthoDB" id="435282at2759"/>
<accession>A0A9P8I9A7</accession>
<dbReference type="Proteomes" id="UP000698800">
    <property type="component" value="Unassembled WGS sequence"/>
</dbReference>
<protein>
    <recommendedName>
        <fullName evidence="7">SAM-dependent MTase RsmB/NOP-type domain-containing protein</fullName>
    </recommendedName>
</protein>
<dbReference type="InterPro" id="IPR029063">
    <property type="entry name" value="SAM-dependent_MTases_sf"/>
</dbReference>
<evidence type="ECO:0000259" key="7">
    <source>
        <dbReference type="PROSITE" id="PS51686"/>
    </source>
</evidence>
<evidence type="ECO:0000256" key="5">
    <source>
        <dbReference type="PROSITE-ProRule" id="PRU01023"/>
    </source>
</evidence>
<dbReference type="GO" id="GO:0070475">
    <property type="term" value="P:rRNA base methylation"/>
    <property type="evidence" value="ECO:0007669"/>
    <property type="project" value="TreeGrafter"/>
</dbReference>
<organism evidence="8 9">
    <name type="scientific">Glutinoglossum americanum</name>
    <dbReference type="NCBI Taxonomy" id="1670608"/>
    <lineage>
        <taxon>Eukaryota</taxon>
        <taxon>Fungi</taxon>
        <taxon>Dikarya</taxon>
        <taxon>Ascomycota</taxon>
        <taxon>Pezizomycotina</taxon>
        <taxon>Geoglossomycetes</taxon>
        <taxon>Geoglossales</taxon>
        <taxon>Geoglossaceae</taxon>
        <taxon>Glutinoglossum</taxon>
    </lineage>
</organism>
<sequence>MSLYHEAASILTGPVDVGGSLKSRVYNNKTLKSSPAHLYALVSETIKWSGVLREVIERSQLLSVEKKVRDAGFRSGSMSGADPLSGIDAATSHPLKLAITRHKARLNAEFIKARLRRGFPSIDALKTSINLHGGTQTEALTNGSAGENGNGEVPTRPLLHPRWVRINALRTTLETQLETTFADYSHVDSLALLEASSSRKVLHIDRHVPDLLALPPGADLANTAAYLQGDIIFQDKASCFPAYLLDPSLEDGEFIDACAAPGNKTTHLASLLSKRQRANGVLTKNPSIWAFERDKSRALILKRMVETAGANHMVTVKPEQDSLRVDPESEAWRGVGALLLDPSCSGSGMVGRDEMPRLVLPSRGTEKQAKTSNKKKRRREPAQEPKNTKSSIVQSPQDEEESLSGNLSQRLSSLSAFQLKLLLHAFRFKSARKVVYSTCSIHAEENEHVVVRALNSDIAKRRRWRVLRREEQVPGLRGWGIRGALGACEGLEGGHGGATEVVADACLKCSKGGKEGTMGFFVVGFVRDSVVDGDSDLTPESGDTADWNEEEDEWEGFSDGGLVAPSAAESDQGRCSSGKTSTGREKRRKK</sequence>
<name>A0A9P8I9A7_9PEZI</name>
<gene>
    <name evidence="8" type="ORF">FGG08_002436</name>
</gene>
<proteinExistence type="inferred from homology"/>
<comment type="caution">
    <text evidence="8">The sequence shown here is derived from an EMBL/GenBank/DDBJ whole genome shotgun (WGS) entry which is preliminary data.</text>
</comment>
<dbReference type="FunFam" id="3.30.70.1170:FF:000006">
    <property type="entry name" value="NOL1/NOP2/Sun domain family protein"/>
    <property type="match status" value="1"/>
</dbReference>
<feature type="binding site" evidence="5">
    <location>
        <position position="341"/>
    </location>
    <ligand>
        <name>S-adenosyl-L-methionine</name>
        <dbReference type="ChEBI" id="CHEBI:59789"/>
    </ligand>
</feature>
<feature type="binding site" evidence="5">
    <location>
        <begin position="258"/>
        <end position="264"/>
    </location>
    <ligand>
        <name>S-adenosyl-L-methionine</name>
        <dbReference type="ChEBI" id="CHEBI:59789"/>
    </ligand>
</feature>
<dbReference type="GO" id="GO:0003723">
    <property type="term" value="F:RNA binding"/>
    <property type="evidence" value="ECO:0007669"/>
    <property type="project" value="UniProtKB-UniRule"/>
</dbReference>
<dbReference type="EMBL" id="JAGHQL010000036">
    <property type="protein sequence ID" value="KAH0543272.1"/>
    <property type="molecule type" value="Genomic_DNA"/>
</dbReference>
<evidence type="ECO:0000256" key="4">
    <source>
        <dbReference type="ARBA" id="ARBA00022884"/>
    </source>
</evidence>
<dbReference type="PANTHER" id="PTHR22807:SF4">
    <property type="entry name" value="28S RRNA (CYTOSINE-C(5))-METHYLTRANSFERASE"/>
    <property type="match status" value="1"/>
</dbReference>
<dbReference type="Pfam" id="PF21148">
    <property type="entry name" value="NSUN5_fdxn-like"/>
    <property type="match status" value="1"/>
</dbReference>
<feature type="binding site" evidence="5">
    <location>
        <position position="292"/>
    </location>
    <ligand>
        <name>S-adenosyl-L-methionine</name>
        <dbReference type="ChEBI" id="CHEBI:59789"/>
    </ligand>
</feature>
<dbReference type="SUPFAM" id="SSF53335">
    <property type="entry name" value="S-adenosyl-L-methionine-dependent methyltransferases"/>
    <property type="match status" value="1"/>
</dbReference>
<dbReference type="InterPro" id="IPR049560">
    <property type="entry name" value="MeTrfase_RsmB-F_NOP2_cat"/>
</dbReference>
<evidence type="ECO:0000256" key="1">
    <source>
        <dbReference type="ARBA" id="ARBA00022603"/>
    </source>
</evidence>
<feature type="region of interest" description="Disordered" evidence="6">
    <location>
        <begin position="346"/>
        <end position="404"/>
    </location>
</feature>
<dbReference type="Pfam" id="PF01189">
    <property type="entry name" value="Methyltr_RsmB-F"/>
    <property type="match status" value="1"/>
</dbReference>
<dbReference type="Pfam" id="PF21153">
    <property type="entry name" value="NSUN5_N"/>
    <property type="match status" value="1"/>
</dbReference>
<dbReference type="Gene3D" id="3.40.50.150">
    <property type="entry name" value="Vaccinia Virus protein VP39"/>
    <property type="match status" value="1"/>
</dbReference>
<dbReference type="InterPro" id="IPR049561">
    <property type="entry name" value="NSUN5_7_fdxn-like"/>
</dbReference>
<dbReference type="PROSITE" id="PS51686">
    <property type="entry name" value="SAM_MT_RSMB_NOP"/>
    <property type="match status" value="1"/>
</dbReference>
<keyword evidence="1 5" id="KW-0489">Methyltransferase</keyword>
<dbReference type="InterPro" id="IPR023267">
    <property type="entry name" value="RCMT"/>
</dbReference>
<dbReference type="Gene3D" id="3.30.70.1170">
    <property type="entry name" value="Sun protein, domain 3"/>
    <property type="match status" value="1"/>
</dbReference>
<keyword evidence="9" id="KW-1185">Reference proteome</keyword>
<dbReference type="InterPro" id="IPR001678">
    <property type="entry name" value="MeTrfase_RsmB-F_NOP2_dom"/>
</dbReference>
<feature type="region of interest" description="Disordered" evidence="6">
    <location>
        <begin position="533"/>
        <end position="590"/>
    </location>
</feature>
<dbReference type="PANTHER" id="PTHR22807">
    <property type="entry name" value="NOP2 YEAST -RELATED NOL1/NOP2/FMU SUN DOMAIN-CONTAINING"/>
    <property type="match status" value="1"/>
</dbReference>
<evidence type="ECO:0000256" key="2">
    <source>
        <dbReference type="ARBA" id="ARBA00022679"/>
    </source>
</evidence>